<dbReference type="PANTHER" id="PTHR33223:SF8">
    <property type="entry name" value="OS04G0172440 PROTEIN"/>
    <property type="match status" value="1"/>
</dbReference>
<dbReference type="EMBL" id="QJKJ01011992">
    <property type="protein sequence ID" value="RDX69717.1"/>
    <property type="molecule type" value="Genomic_DNA"/>
</dbReference>
<feature type="non-terminal residue" evidence="1">
    <location>
        <position position="1"/>
    </location>
</feature>
<evidence type="ECO:0008006" key="3">
    <source>
        <dbReference type="Google" id="ProtNLM"/>
    </source>
</evidence>
<organism evidence="1 2">
    <name type="scientific">Mucuna pruriens</name>
    <name type="common">Velvet bean</name>
    <name type="synonym">Dolichos pruriens</name>
    <dbReference type="NCBI Taxonomy" id="157652"/>
    <lineage>
        <taxon>Eukaryota</taxon>
        <taxon>Viridiplantae</taxon>
        <taxon>Streptophyta</taxon>
        <taxon>Embryophyta</taxon>
        <taxon>Tracheophyta</taxon>
        <taxon>Spermatophyta</taxon>
        <taxon>Magnoliopsida</taxon>
        <taxon>eudicotyledons</taxon>
        <taxon>Gunneridae</taxon>
        <taxon>Pentapetalae</taxon>
        <taxon>rosids</taxon>
        <taxon>fabids</taxon>
        <taxon>Fabales</taxon>
        <taxon>Fabaceae</taxon>
        <taxon>Papilionoideae</taxon>
        <taxon>50 kb inversion clade</taxon>
        <taxon>NPAAA clade</taxon>
        <taxon>indigoferoid/millettioid clade</taxon>
        <taxon>Phaseoleae</taxon>
        <taxon>Mucuna</taxon>
    </lineage>
</organism>
<dbReference type="OrthoDB" id="1737355at2759"/>
<accession>A0A371EUJ8</accession>
<name>A0A371EUJ8_MUCPR</name>
<dbReference type="Proteomes" id="UP000257109">
    <property type="component" value="Unassembled WGS sequence"/>
</dbReference>
<dbReference type="PANTHER" id="PTHR33223">
    <property type="entry name" value="CCHC-TYPE DOMAIN-CONTAINING PROTEIN"/>
    <property type="match status" value="1"/>
</dbReference>
<gene>
    <name evidence="1" type="ORF">CR513_51136</name>
</gene>
<evidence type="ECO:0000313" key="2">
    <source>
        <dbReference type="Proteomes" id="UP000257109"/>
    </source>
</evidence>
<protein>
    <recommendedName>
        <fullName evidence="3">Retrotransposon gag domain-containing protein</fullName>
    </recommendedName>
</protein>
<comment type="caution">
    <text evidence="1">The sequence shown here is derived from an EMBL/GenBank/DDBJ whole genome shotgun (WGS) entry which is preliminary data.</text>
</comment>
<reference evidence="1" key="1">
    <citation type="submission" date="2018-05" db="EMBL/GenBank/DDBJ databases">
        <title>Draft genome of Mucuna pruriens seed.</title>
        <authorList>
            <person name="Nnadi N.E."/>
            <person name="Vos R."/>
            <person name="Hasami M.H."/>
            <person name="Devisetty U.K."/>
            <person name="Aguiy J.C."/>
        </authorList>
    </citation>
    <scope>NUCLEOTIDE SEQUENCE [LARGE SCALE GENOMIC DNA]</scope>
    <source>
        <strain evidence="1">JCA_2017</strain>
    </source>
</reference>
<proteinExistence type="predicted"/>
<dbReference type="AlphaFoldDB" id="A0A371EUJ8"/>
<evidence type="ECO:0000313" key="1">
    <source>
        <dbReference type="EMBL" id="RDX69717.1"/>
    </source>
</evidence>
<keyword evidence="2" id="KW-1185">Reference proteome</keyword>
<sequence>MAAHIQDDKILVHCFQDSLSGAALSWYKDLAKAFLKQYRYNEDMAPDRSRLHNMAKKDHEGFKEYAQK</sequence>